<dbReference type="Pfam" id="PF00390">
    <property type="entry name" value="malic"/>
    <property type="match status" value="1"/>
</dbReference>
<evidence type="ECO:0000256" key="1">
    <source>
        <dbReference type="ARBA" id="ARBA00001936"/>
    </source>
</evidence>
<reference evidence="7" key="1">
    <citation type="submission" date="2018-05" db="EMBL/GenBank/DDBJ databases">
        <authorList>
            <person name="Lanie J.A."/>
            <person name="Ng W.-L."/>
            <person name="Kazmierczak K.M."/>
            <person name="Andrzejewski T.M."/>
            <person name="Davidsen T.M."/>
            <person name="Wayne K.J."/>
            <person name="Tettelin H."/>
            <person name="Glass J.I."/>
            <person name="Rusch D."/>
            <person name="Podicherti R."/>
            <person name="Tsui H.-C.T."/>
            <person name="Winkler M.E."/>
        </authorList>
    </citation>
    <scope>NUCLEOTIDE SEQUENCE</scope>
</reference>
<dbReference type="SUPFAM" id="SSF53223">
    <property type="entry name" value="Aminoacid dehydrogenase-like, N-terminal domain"/>
    <property type="match status" value="1"/>
</dbReference>
<dbReference type="InterPro" id="IPR046346">
    <property type="entry name" value="Aminoacid_DH-like_N_sf"/>
</dbReference>
<dbReference type="GO" id="GO:0016616">
    <property type="term" value="F:oxidoreductase activity, acting on the CH-OH group of donors, NAD or NADP as acceptor"/>
    <property type="evidence" value="ECO:0007669"/>
    <property type="project" value="InterPro"/>
</dbReference>
<comment type="cofactor">
    <cofactor evidence="2">
        <name>Mg(2+)</name>
        <dbReference type="ChEBI" id="CHEBI:18420"/>
    </cofactor>
</comment>
<evidence type="ECO:0008006" key="8">
    <source>
        <dbReference type="Google" id="ProtNLM"/>
    </source>
</evidence>
<dbReference type="PANTHER" id="PTHR43237">
    <property type="entry name" value="NADP-DEPENDENT MALIC ENZYME"/>
    <property type="match status" value="1"/>
</dbReference>
<dbReference type="InterPro" id="IPR012302">
    <property type="entry name" value="Malic_NAD-bd"/>
</dbReference>
<dbReference type="PROSITE" id="PS00331">
    <property type="entry name" value="MALIC_ENZYMES"/>
    <property type="match status" value="1"/>
</dbReference>
<evidence type="ECO:0000256" key="2">
    <source>
        <dbReference type="ARBA" id="ARBA00001946"/>
    </source>
</evidence>
<evidence type="ECO:0000313" key="7">
    <source>
        <dbReference type="EMBL" id="SVA23720.1"/>
    </source>
</evidence>
<evidence type="ECO:0000256" key="4">
    <source>
        <dbReference type="ARBA" id="ARBA00023002"/>
    </source>
</evidence>
<dbReference type="CDD" id="cd05311">
    <property type="entry name" value="NAD_bind_2_malic_enz"/>
    <property type="match status" value="1"/>
</dbReference>
<feature type="domain" description="Malic enzyme NAD-binding" evidence="5">
    <location>
        <begin position="238"/>
        <end position="404"/>
    </location>
</feature>
<evidence type="ECO:0000256" key="3">
    <source>
        <dbReference type="ARBA" id="ARBA00022723"/>
    </source>
</evidence>
<dbReference type="GO" id="GO:0046872">
    <property type="term" value="F:metal ion binding"/>
    <property type="evidence" value="ECO:0007669"/>
    <property type="project" value="UniProtKB-KW"/>
</dbReference>
<feature type="domain" description="Malic enzyme N-terminal" evidence="6">
    <location>
        <begin position="93"/>
        <end position="226"/>
    </location>
</feature>
<evidence type="ECO:0000259" key="6">
    <source>
        <dbReference type="SMART" id="SM01274"/>
    </source>
</evidence>
<dbReference type="InterPro" id="IPR045213">
    <property type="entry name" value="Malic_NAD-bd_bact_type"/>
</dbReference>
<dbReference type="SMART" id="SM00919">
    <property type="entry name" value="Malic_M"/>
    <property type="match status" value="1"/>
</dbReference>
<dbReference type="Gene3D" id="3.40.50.720">
    <property type="entry name" value="NAD(P)-binding Rossmann-like Domain"/>
    <property type="match status" value="1"/>
</dbReference>
<dbReference type="SUPFAM" id="SSF51735">
    <property type="entry name" value="NAD(P)-binding Rossmann-fold domains"/>
    <property type="match status" value="1"/>
</dbReference>
<keyword evidence="3" id="KW-0479">Metal-binding</keyword>
<protein>
    <recommendedName>
        <fullName evidence="8">ACT domain-containing protein</fullName>
    </recommendedName>
</protein>
<organism evidence="7">
    <name type="scientific">marine metagenome</name>
    <dbReference type="NCBI Taxonomy" id="408172"/>
    <lineage>
        <taxon>unclassified sequences</taxon>
        <taxon>metagenomes</taxon>
        <taxon>ecological metagenomes</taxon>
    </lineage>
</organism>
<gene>
    <name evidence="7" type="ORF">METZ01_LOCUS76574</name>
</gene>
<dbReference type="InterPro" id="IPR037062">
    <property type="entry name" value="Malic_N_dom_sf"/>
</dbReference>
<dbReference type="InterPro" id="IPR012301">
    <property type="entry name" value="Malic_N_dom"/>
</dbReference>
<accession>A0A381U647</accession>
<name>A0A381U647_9ZZZZ</name>
<keyword evidence="4" id="KW-0560">Oxidoreductase</keyword>
<sequence>MGETPNVSNSLTVRVQFRNDSGMLGQLASEIGQLGGDIGAVDLVSVGDGLMVRDLTINCRDDEHAQAVLDGIRGLESFTLLHHSDRTFLLHLGGKIEVVSRAPIRTRDDLSMVYTPGVARVCMAIHERPEDAHTLTIKRNTVAVVTDGSAVLGLGDIGPAASMPVMEGKCALFKEFAGVDAFPLALDTKDTDAIVNTISCLATAFGGINLEDIAAPRCFEIEERLQQNLDIPVFHDDQHGTAIVTLAALINALRVVGKEPDTLKVVFSGVGASGVAVSKIFMRYGITNIIGCDRSGAVYSGRTERMNFMKQWYADHTNPNGERGSLSEIIEGADVFVGLSAPGVLTVPMLKKMNKDAVVFALANPTPEIMPEEAAPHVRIMATGRSDYPNQINNVLAFPGVFRG</sequence>
<dbReference type="InterPro" id="IPR015884">
    <property type="entry name" value="Malic_enzyme_CS"/>
</dbReference>
<feature type="non-terminal residue" evidence="7">
    <location>
        <position position="404"/>
    </location>
</feature>
<dbReference type="AlphaFoldDB" id="A0A381U647"/>
<dbReference type="PANTHER" id="PTHR43237:SF4">
    <property type="entry name" value="NADP-DEPENDENT MALIC ENZYME"/>
    <property type="match status" value="1"/>
</dbReference>
<dbReference type="Pfam" id="PF03949">
    <property type="entry name" value="Malic_M"/>
    <property type="match status" value="1"/>
</dbReference>
<dbReference type="InterPro" id="IPR051674">
    <property type="entry name" value="Malate_Decarboxylase"/>
</dbReference>
<proteinExistence type="predicted"/>
<dbReference type="GO" id="GO:0004470">
    <property type="term" value="F:malic enzyme activity"/>
    <property type="evidence" value="ECO:0007669"/>
    <property type="project" value="InterPro"/>
</dbReference>
<dbReference type="Gene3D" id="3.40.50.10380">
    <property type="entry name" value="Malic enzyme, N-terminal domain"/>
    <property type="match status" value="1"/>
</dbReference>
<dbReference type="InterPro" id="IPR036291">
    <property type="entry name" value="NAD(P)-bd_dom_sf"/>
</dbReference>
<dbReference type="GO" id="GO:0051287">
    <property type="term" value="F:NAD binding"/>
    <property type="evidence" value="ECO:0007669"/>
    <property type="project" value="InterPro"/>
</dbReference>
<comment type="cofactor">
    <cofactor evidence="1">
        <name>Mn(2+)</name>
        <dbReference type="ChEBI" id="CHEBI:29035"/>
    </cofactor>
</comment>
<evidence type="ECO:0000259" key="5">
    <source>
        <dbReference type="SMART" id="SM00919"/>
    </source>
</evidence>
<dbReference type="EMBL" id="UINC01005814">
    <property type="protein sequence ID" value="SVA23720.1"/>
    <property type="molecule type" value="Genomic_DNA"/>
</dbReference>
<dbReference type="SMART" id="SM01274">
    <property type="entry name" value="malic"/>
    <property type="match status" value="1"/>
</dbReference>